<keyword evidence="5" id="KW-1185">Reference proteome</keyword>
<dbReference type="PROSITE" id="PS00330">
    <property type="entry name" value="HEMOLYSIN_CALCIUM"/>
    <property type="match status" value="1"/>
</dbReference>
<dbReference type="Pfam" id="PF00353">
    <property type="entry name" value="HemolysinCabind"/>
    <property type="match status" value="4"/>
</dbReference>
<sequence>MATLTLYKATTAYFDSYSGSNYDLTSTSWYLFSDTQKVVYGALYGNSLTYDANKYPVLGTITAVSSFDKQGDLQWTLSDIAVASNSVSSLKTILSEGQPFDRYRYMVSTFLSSNDSILGSSGSDIIAISDGVDTIDGGKGSDWLDFSGRGYNGLLTVDLVVGQYSNIYNGVKTTHGSFSNIENVTGTSGDDTIIGDNNNNLFSNSRGNDVINGGGGIDTVSYTNVNNVDANLINVSVNLAKSTATHSNQYVFLNSYTDTLINIENIIGSTGNDTLIGDSFNNQFTGDLGNDTLEGGEGIDTVIFSNAYRAVTVNLTAGSATGQGIDKLTNIENIVGSNYNDVLTGSNAINLIKANAGNDSLNGRLGNDILTGGLGQDKFIFNTAIKANIDKITDFSVVNDTVQLENAIFTQLTSTGVINSGYFKIAKVAADSNDYLVYDKTTGALFYDADGNGAQIAVQIATVGVNLALTTADFVVS</sequence>
<evidence type="ECO:0000256" key="1">
    <source>
        <dbReference type="ARBA" id="ARBA00004613"/>
    </source>
</evidence>
<dbReference type="PANTHER" id="PTHR38340:SF1">
    <property type="entry name" value="S-LAYER PROTEIN"/>
    <property type="match status" value="1"/>
</dbReference>
<dbReference type="InterPro" id="IPR050557">
    <property type="entry name" value="RTX_toxin/Mannuronan_C5-epim"/>
</dbReference>
<dbReference type="Gene3D" id="2.150.10.10">
    <property type="entry name" value="Serralysin-like metalloprotease, C-terminal"/>
    <property type="match status" value="3"/>
</dbReference>
<dbReference type="PRINTS" id="PR00313">
    <property type="entry name" value="CABNDNGRPT"/>
</dbReference>
<evidence type="ECO:0000313" key="5">
    <source>
        <dbReference type="Proteomes" id="UP000195442"/>
    </source>
</evidence>
<dbReference type="Proteomes" id="UP000195442">
    <property type="component" value="Unassembled WGS sequence"/>
</dbReference>
<dbReference type="InterPro" id="IPR018511">
    <property type="entry name" value="Hemolysin-typ_Ca-bd_CS"/>
</dbReference>
<evidence type="ECO:0000256" key="3">
    <source>
        <dbReference type="ARBA" id="ARBA00022837"/>
    </source>
</evidence>
<dbReference type="GO" id="GO:0005576">
    <property type="term" value="C:extracellular region"/>
    <property type="evidence" value="ECO:0007669"/>
    <property type="project" value="UniProtKB-SubCell"/>
</dbReference>
<gene>
    <name evidence="4" type="ORF">CRENPOLYSF2_390015</name>
</gene>
<dbReference type="SUPFAM" id="SSF51120">
    <property type="entry name" value="beta-Roll"/>
    <property type="match status" value="2"/>
</dbReference>
<dbReference type="GO" id="GO:0005509">
    <property type="term" value="F:calcium ion binding"/>
    <property type="evidence" value="ECO:0007669"/>
    <property type="project" value="InterPro"/>
</dbReference>
<evidence type="ECO:0000256" key="2">
    <source>
        <dbReference type="ARBA" id="ARBA00022525"/>
    </source>
</evidence>
<dbReference type="PANTHER" id="PTHR38340">
    <property type="entry name" value="S-LAYER PROTEIN"/>
    <property type="match status" value="1"/>
</dbReference>
<name>A0A1R4HDK6_9GAMM</name>
<dbReference type="InterPro" id="IPR001343">
    <property type="entry name" value="Hemolysn_Ca-bd"/>
</dbReference>
<organism evidence="4 5">
    <name type="scientific">Crenothrix polyspora</name>
    <dbReference type="NCBI Taxonomy" id="360316"/>
    <lineage>
        <taxon>Bacteria</taxon>
        <taxon>Pseudomonadati</taxon>
        <taxon>Pseudomonadota</taxon>
        <taxon>Gammaproteobacteria</taxon>
        <taxon>Methylococcales</taxon>
        <taxon>Crenotrichaceae</taxon>
        <taxon>Crenothrix</taxon>
    </lineage>
</organism>
<dbReference type="OrthoDB" id="733404at2"/>
<dbReference type="InterPro" id="IPR011049">
    <property type="entry name" value="Serralysin-like_metalloprot_C"/>
</dbReference>
<reference evidence="5" key="1">
    <citation type="submission" date="2017-02" db="EMBL/GenBank/DDBJ databases">
        <authorList>
            <person name="Daims H."/>
        </authorList>
    </citation>
    <scope>NUCLEOTIDE SEQUENCE [LARGE SCALE GENOMIC DNA]</scope>
</reference>
<evidence type="ECO:0000313" key="4">
    <source>
        <dbReference type="EMBL" id="SJM94303.1"/>
    </source>
</evidence>
<dbReference type="EMBL" id="FUKJ01000323">
    <property type="protein sequence ID" value="SJM94303.1"/>
    <property type="molecule type" value="Genomic_DNA"/>
</dbReference>
<protein>
    <submittedName>
        <fullName evidence="4">Putative calcium-binding protein</fullName>
    </submittedName>
</protein>
<comment type="subcellular location">
    <subcellularLocation>
        <location evidence="1">Secreted</location>
    </subcellularLocation>
</comment>
<dbReference type="RefSeq" id="WP_087147747.1">
    <property type="nucleotide sequence ID" value="NZ_FUKJ01000323.1"/>
</dbReference>
<dbReference type="AlphaFoldDB" id="A0A1R4HDK6"/>
<keyword evidence="3" id="KW-0106">Calcium</keyword>
<proteinExistence type="predicted"/>
<accession>A0A1R4HDK6</accession>
<keyword evidence="2" id="KW-0964">Secreted</keyword>